<dbReference type="OrthoDB" id="751084at2759"/>
<evidence type="ECO:0000313" key="2">
    <source>
        <dbReference type="Proteomes" id="UP000265515"/>
    </source>
</evidence>
<proteinExistence type="predicted"/>
<keyword evidence="2" id="KW-1185">Reference proteome</keyword>
<reference evidence="1 2" key="1">
    <citation type="journal article" date="2018" name="Cell">
        <title>The Chara Genome: Secondary Complexity and Implications for Plant Terrestrialization.</title>
        <authorList>
            <person name="Nishiyama T."/>
            <person name="Sakayama H."/>
            <person name="Vries J.D."/>
            <person name="Buschmann H."/>
            <person name="Saint-Marcoux D."/>
            <person name="Ullrich K.K."/>
            <person name="Haas F.B."/>
            <person name="Vanderstraeten L."/>
            <person name="Becker D."/>
            <person name="Lang D."/>
            <person name="Vosolsobe S."/>
            <person name="Rombauts S."/>
            <person name="Wilhelmsson P.K.I."/>
            <person name="Janitza P."/>
            <person name="Kern R."/>
            <person name="Heyl A."/>
            <person name="Rumpler F."/>
            <person name="Villalobos L.I.A.C."/>
            <person name="Clay J.M."/>
            <person name="Skokan R."/>
            <person name="Toyoda A."/>
            <person name="Suzuki Y."/>
            <person name="Kagoshima H."/>
            <person name="Schijlen E."/>
            <person name="Tajeshwar N."/>
            <person name="Catarino B."/>
            <person name="Hetherington A.J."/>
            <person name="Saltykova A."/>
            <person name="Bonnot C."/>
            <person name="Breuninger H."/>
            <person name="Symeonidi A."/>
            <person name="Radhakrishnan G.V."/>
            <person name="Van Nieuwerburgh F."/>
            <person name="Deforce D."/>
            <person name="Chang C."/>
            <person name="Karol K.G."/>
            <person name="Hedrich R."/>
            <person name="Ulvskov P."/>
            <person name="Glockner G."/>
            <person name="Delwiche C.F."/>
            <person name="Petrasek J."/>
            <person name="Van de Peer Y."/>
            <person name="Friml J."/>
            <person name="Beilby M."/>
            <person name="Dolan L."/>
            <person name="Kohara Y."/>
            <person name="Sugano S."/>
            <person name="Fujiyama A."/>
            <person name="Delaux P.-M."/>
            <person name="Quint M."/>
            <person name="TheiBen G."/>
            <person name="Hagemann M."/>
            <person name="Harholt J."/>
            <person name="Dunand C."/>
            <person name="Zachgo S."/>
            <person name="Langdale J."/>
            <person name="Maumus F."/>
            <person name="Straeten D.V.D."/>
            <person name="Gould S.B."/>
            <person name="Rensing S.A."/>
        </authorList>
    </citation>
    <scope>NUCLEOTIDE SEQUENCE [LARGE SCALE GENOMIC DNA]</scope>
    <source>
        <strain evidence="1 2">S276</strain>
    </source>
</reference>
<dbReference type="Proteomes" id="UP000265515">
    <property type="component" value="Unassembled WGS sequence"/>
</dbReference>
<comment type="caution">
    <text evidence="1">The sequence shown here is derived from an EMBL/GenBank/DDBJ whole genome shotgun (WGS) entry which is preliminary data.</text>
</comment>
<accession>A0A388KSF9</accession>
<sequence length="247" mass="27968">MEELRRECQDWNLSSDEKLLTLLKDFATRIRVRSEDARERVMSLAEEAARVDVDLRNMFNRFQSISDTQFIEKRVNEEEESHAAASEEDKRSLSQISGLFRGDETHAAASAEDERSTSQMSGIDHVNSDIFHLYKEAAMVGWQAVEQAAVEADTEYSQHPSGWPRLKRKLYMTRARNWGPLPHIIGTNTGGETSNGVSGRFSAKAFEKLLLVSELAEGSRDTASDDQLRREYEQHGREVAGQLNCLS</sequence>
<organism evidence="1 2">
    <name type="scientific">Chara braunii</name>
    <name type="common">Braun's stonewort</name>
    <dbReference type="NCBI Taxonomy" id="69332"/>
    <lineage>
        <taxon>Eukaryota</taxon>
        <taxon>Viridiplantae</taxon>
        <taxon>Streptophyta</taxon>
        <taxon>Charophyceae</taxon>
        <taxon>Charales</taxon>
        <taxon>Characeae</taxon>
        <taxon>Chara</taxon>
    </lineage>
</organism>
<dbReference type="EMBL" id="BFEA01000175">
    <property type="protein sequence ID" value="GBG72994.1"/>
    <property type="molecule type" value="Genomic_DNA"/>
</dbReference>
<protein>
    <submittedName>
        <fullName evidence="1">Uncharacterized protein</fullName>
    </submittedName>
</protein>
<evidence type="ECO:0000313" key="1">
    <source>
        <dbReference type="EMBL" id="GBG72994.1"/>
    </source>
</evidence>
<dbReference type="AlphaFoldDB" id="A0A388KSF9"/>
<gene>
    <name evidence="1" type="ORF">CBR_g12713</name>
</gene>
<dbReference type="STRING" id="69332.A0A388KSF9"/>
<dbReference type="Gramene" id="GBG72994">
    <property type="protein sequence ID" value="GBG72994"/>
    <property type="gene ID" value="CBR_g12713"/>
</dbReference>
<name>A0A388KSF9_CHABU</name>